<feature type="compositionally biased region" description="Polar residues" evidence="1">
    <location>
        <begin position="696"/>
        <end position="705"/>
    </location>
</feature>
<accession>A0ABD3P6I4</accession>
<feature type="compositionally biased region" description="Basic and acidic residues" evidence="1">
    <location>
        <begin position="915"/>
        <end position="928"/>
    </location>
</feature>
<feature type="region of interest" description="Disordered" evidence="1">
    <location>
        <begin position="696"/>
        <end position="752"/>
    </location>
</feature>
<evidence type="ECO:0000313" key="3">
    <source>
        <dbReference type="Proteomes" id="UP001530400"/>
    </source>
</evidence>
<dbReference type="InterPro" id="IPR029044">
    <property type="entry name" value="Nucleotide-diphossugar_trans"/>
</dbReference>
<comment type="caution">
    <text evidence="2">The sequence shown here is derived from an EMBL/GenBank/DDBJ whole genome shotgun (WGS) entry which is preliminary data.</text>
</comment>
<feature type="region of interest" description="Disordered" evidence="1">
    <location>
        <begin position="1112"/>
        <end position="1173"/>
    </location>
</feature>
<feature type="region of interest" description="Disordered" evidence="1">
    <location>
        <begin position="781"/>
        <end position="845"/>
    </location>
</feature>
<reference evidence="2 3" key="1">
    <citation type="submission" date="2024-10" db="EMBL/GenBank/DDBJ databases">
        <title>Updated reference genomes for cyclostephanoid diatoms.</title>
        <authorList>
            <person name="Roberts W.R."/>
            <person name="Alverson A.J."/>
        </authorList>
    </citation>
    <scope>NUCLEOTIDE SEQUENCE [LARGE SCALE GENOMIC DNA]</scope>
    <source>
        <strain evidence="2 3">AJA010-31</strain>
    </source>
</reference>
<feature type="compositionally biased region" description="Polar residues" evidence="1">
    <location>
        <begin position="1152"/>
        <end position="1165"/>
    </location>
</feature>
<keyword evidence="3" id="KW-1185">Reference proteome</keyword>
<protein>
    <recommendedName>
        <fullName evidence="4">Nucleotide-diphospho-sugar transferase</fullName>
    </recommendedName>
</protein>
<evidence type="ECO:0008006" key="4">
    <source>
        <dbReference type="Google" id="ProtNLM"/>
    </source>
</evidence>
<dbReference type="SUPFAM" id="SSF53448">
    <property type="entry name" value="Nucleotide-diphospho-sugar transferases"/>
    <property type="match status" value="1"/>
</dbReference>
<feature type="compositionally biased region" description="Basic and acidic residues" evidence="1">
    <location>
        <begin position="1081"/>
        <end position="1094"/>
    </location>
</feature>
<organism evidence="2 3">
    <name type="scientific">Cyclotella atomus</name>
    <dbReference type="NCBI Taxonomy" id="382360"/>
    <lineage>
        <taxon>Eukaryota</taxon>
        <taxon>Sar</taxon>
        <taxon>Stramenopiles</taxon>
        <taxon>Ochrophyta</taxon>
        <taxon>Bacillariophyta</taxon>
        <taxon>Coscinodiscophyceae</taxon>
        <taxon>Thalassiosirophycidae</taxon>
        <taxon>Stephanodiscales</taxon>
        <taxon>Stephanodiscaceae</taxon>
        <taxon>Cyclotella</taxon>
    </lineage>
</organism>
<dbReference type="Proteomes" id="UP001530400">
    <property type="component" value="Unassembled WGS sequence"/>
</dbReference>
<gene>
    <name evidence="2" type="ORF">ACHAWO_001245</name>
</gene>
<feature type="region of interest" description="Disordered" evidence="1">
    <location>
        <begin position="1191"/>
        <end position="1239"/>
    </location>
</feature>
<evidence type="ECO:0000313" key="2">
    <source>
        <dbReference type="EMBL" id="KAL3783627.1"/>
    </source>
</evidence>
<feature type="compositionally biased region" description="Basic and acidic residues" evidence="1">
    <location>
        <begin position="832"/>
        <end position="845"/>
    </location>
</feature>
<dbReference type="Gene3D" id="3.90.550.10">
    <property type="entry name" value="Spore Coat Polysaccharide Biosynthesis Protein SpsA, Chain A"/>
    <property type="match status" value="1"/>
</dbReference>
<evidence type="ECO:0000256" key="1">
    <source>
        <dbReference type="SAM" id="MobiDB-lite"/>
    </source>
</evidence>
<sequence length="1239" mass="137765">MKFTALVYPLLRMMASASPHTNQYVVDESTLSALIDEPPSFASSAEANGIISDIISLGSVTRMDYLTAQIETWASHRSVRHYWGFSELQDFDQECASLSEERRASAVENCKAGGFKDPKINSFASEYYGLSEGNRIRSNDPGWMCAQRRVGRAFGWIHSQYADGVASLPDYLLVVDDDTYVDLVDVMNSLEEDAKKSGYASAFARAGCVFEENGVIPFPIAYGGFGTILNKAAIKHLSETIYCNDDASKDSAICSQIKADKIGEASVFNDGMSIFELFYKYSALKDFCMHSDWLLGYVLKYYLPNSSQNDEQRALVGLESYPSCGNITKSGEIRPCVEHSDTCHNQEPRHMEMLALHSFAKSPESYKAAPKMQLTGFDVVTQIVQDHARETATSKFAYASVLGWNPSAAQNKIYLDATRVLIRSLKDSKADYVVLMSYYDELVESLLKSEGAIVKQITPMKHSIDIDYFEPWFVDIAFSKLRAFELTEYTRVQLLDVDTAVWSYKNMDKLFTSYPGAKLVAEGLGNDSPIRAGWLMIRPSIRDFLDMQQLLERGVFSHQRGWDAQDLAVEYPGWKVSTSTNSWEFYGSQLEQGLLFHHFYAQPKSLDSSKNDRDLLSLLDDESLWGFGFIHFYGEMKPWADVDSAKFPFRVKIARDHWLRQLALLDASTKEGVTNLEHESPLTSKGVAQYRRAQSLYSPTASPSNDPDDPTTLAPSPNPTKTPRPTNSKANKAVKAQQISKPAEIETSEPIKDRILSSDKRWSPLTSFGHEQYRRAQVLYSPTASPSNDPDDPTTLAPSPNPTKTPRPTNSKANKAVKAQQISKPAEIETSEPIKDRILSSDKRWSPLTSFGHEQYRRAQVLYSPTASPSNDPDDPTTLAPSPNPTKTPRPTNSKANKAVKAQQISKPAEIETSEPIKDRILSSDKRWSPLTSFGHEQYRRAQVLYSPTASPSNDPDDPTTLAPSPNPTKTPRPTNSKANKAVKAQQISKPAEIETSEPIKDRILSSDKRWSPLTSFGHEQYRRAQVLYSPTASPSNDPDDPTTLAPSPNPTKTPRPTNSKANKAVKAQQISKPAEIETSEPIKDRILSSDKRWSPLTSFGHEQYRRAQVLYSPTASPSNDPDDPTTLAPSPNPTKTPRPTNSKANKAVKAQQISKPAETETSNPMKDMILSSDKRWSPLTQFGHEQYRRAQVLYSPTASPSNDPDDPSTLVPSPNPTKTPRPTNSKANKAAKAVQVSS</sequence>
<feature type="compositionally biased region" description="Basic and acidic residues" evidence="1">
    <location>
        <begin position="998"/>
        <end position="1011"/>
    </location>
</feature>
<proteinExistence type="predicted"/>
<dbReference type="AlphaFoldDB" id="A0ABD3P6I4"/>
<dbReference type="EMBL" id="JALLPJ020000758">
    <property type="protein sequence ID" value="KAL3783627.1"/>
    <property type="molecule type" value="Genomic_DNA"/>
</dbReference>
<name>A0ABD3P6I4_9STRA</name>
<feature type="region of interest" description="Disordered" evidence="1">
    <location>
        <begin position="861"/>
        <end position="1094"/>
    </location>
</feature>